<dbReference type="InterPro" id="IPR010982">
    <property type="entry name" value="Lambda_DNA-bd_dom_sf"/>
</dbReference>
<keyword evidence="5" id="KW-1185">Reference proteome</keyword>
<dbReference type="PANTHER" id="PTHR46797:SF1">
    <property type="entry name" value="METHYLPHOSPHONATE SYNTHASE"/>
    <property type="match status" value="1"/>
</dbReference>
<dbReference type="PATRIC" id="fig|1280954.3.peg.3356"/>
<dbReference type="InterPro" id="IPR001387">
    <property type="entry name" value="Cro/C1-type_HTH"/>
</dbReference>
<dbReference type="GO" id="GO:0003677">
    <property type="term" value="F:DNA binding"/>
    <property type="evidence" value="ECO:0007669"/>
    <property type="project" value="UniProtKB-KW"/>
</dbReference>
<accession>A0A062VAA7</accession>
<proteinExistence type="predicted"/>
<name>A0A062VAA7_9PROT</name>
<keyword evidence="1" id="KW-0238">DNA-binding</keyword>
<dbReference type="EMBL" id="ARYM01000025">
    <property type="protein sequence ID" value="KCZ97105.1"/>
    <property type="molecule type" value="Genomic_DNA"/>
</dbReference>
<gene>
    <name evidence="4" type="ORF">HPO_16620</name>
</gene>
<evidence type="ECO:0000256" key="1">
    <source>
        <dbReference type="ARBA" id="ARBA00023125"/>
    </source>
</evidence>
<dbReference type="Pfam" id="PF01381">
    <property type="entry name" value="HTH_3"/>
    <property type="match status" value="1"/>
</dbReference>
<dbReference type="GO" id="GO:0005829">
    <property type="term" value="C:cytosol"/>
    <property type="evidence" value="ECO:0007669"/>
    <property type="project" value="TreeGrafter"/>
</dbReference>
<feature type="region of interest" description="Disordered" evidence="2">
    <location>
        <begin position="88"/>
        <end position="110"/>
    </location>
</feature>
<comment type="caution">
    <text evidence="4">The sequence shown here is derived from an EMBL/GenBank/DDBJ whole genome shotgun (WGS) entry which is preliminary data.</text>
</comment>
<dbReference type="Gene3D" id="1.10.260.40">
    <property type="entry name" value="lambda repressor-like DNA-binding domains"/>
    <property type="match status" value="1"/>
</dbReference>
<dbReference type="AlphaFoldDB" id="A0A062VAA7"/>
<evidence type="ECO:0000259" key="3">
    <source>
        <dbReference type="PROSITE" id="PS50943"/>
    </source>
</evidence>
<dbReference type="CDD" id="cd00093">
    <property type="entry name" value="HTH_XRE"/>
    <property type="match status" value="1"/>
</dbReference>
<dbReference type="RefSeq" id="WP_035601300.1">
    <property type="nucleotide sequence ID" value="NZ_ARYM01000025.1"/>
</dbReference>
<feature type="domain" description="HTH cro/C1-type" evidence="3">
    <location>
        <begin position="12"/>
        <end position="66"/>
    </location>
</feature>
<organism evidence="4 5">
    <name type="scientific">Hyphomonas polymorpha PS728</name>
    <dbReference type="NCBI Taxonomy" id="1280954"/>
    <lineage>
        <taxon>Bacteria</taxon>
        <taxon>Pseudomonadati</taxon>
        <taxon>Pseudomonadota</taxon>
        <taxon>Alphaproteobacteria</taxon>
        <taxon>Hyphomonadales</taxon>
        <taxon>Hyphomonadaceae</taxon>
        <taxon>Hyphomonas</taxon>
    </lineage>
</organism>
<dbReference type="PROSITE" id="PS50943">
    <property type="entry name" value="HTH_CROC1"/>
    <property type="match status" value="1"/>
</dbReference>
<dbReference type="Proteomes" id="UP000027100">
    <property type="component" value="Unassembled WGS sequence"/>
</dbReference>
<sequence length="110" mass="12085">MPYQLEDIGTKLKAARTRKGLSQRALAAKTGLLQAQISKIENGASDLRLSSLIALSRALDLELELIPRKALPAVEALVRDVETFADRSGSMKTDVRPAYSLDDDEEDEDE</sequence>
<dbReference type="InterPro" id="IPR050807">
    <property type="entry name" value="TransReg_Diox_bact_type"/>
</dbReference>
<dbReference type="SUPFAM" id="SSF47413">
    <property type="entry name" value="lambda repressor-like DNA-binding domains"/>
    <property type="match status" value="1"/>
</dbReference>
<dbReference type="SMART" id="SM00530">
    <property type="entry name" value="HTH_XRE"/>
    <property type="match status" value="1"/>
</dbReference>
<dbReference type="STRING" id="1280954.HPO_16620"/>
<evidence type="ECO:0000313" key="4">
    <source>
        <dbReference type="EMBL" id="KCZ97105.1"/>
    </source>
</evidence>
<dbReference type="OrthoDB" id="6386497at2"/>
<feature type="compositionally biased region" description="Acidic residues" evidence="2">
    <location>
        <begin position="101"/>
        <end position="110"/>
    </location>
</feature>
<protein>
    <submittedName>
        <fullName evidence="4">HTH-type transcriptional regulator</fullName>
    </submittedName>
</protein>
<dbReference type="GO" id="GO:0003700">
    <property type="term" value="F:DNA-binding transcription factor activity"/>
    <property type="evidence" value="ECO:0007669"/>
    <property type="project" value="TreeGrafter"/>
</dbReference>
<dbReference type="PANTHER" id="PTHR46797">
    <property type="entry name" value="HTH-TYPE TRANSCRIPTIONAL REGULATOR"/>
    <property type="match status" value="1"/>
</dbReference>
<evidence type="ECO:0000313" key="5">
    <source>
        <dbReference type="Proteomes" id="UP000027100"/>
    </source>
</evidence>
<dbReference type="eggNOG" id="COG1396">
    <property type="taxonomic scope" value="Bacteria"/>
</dbReference>
<evidence type="ECO:0000256" key="2">
    <source>
        <dbReference type="SAM" id="MobiDB-lite"/>
    </source>
</evidence>
<reference evidence="4 5" key="1">
    <citation type="journal article" date="2014" name="Antonie Van Leeuwenhoek">
        <title>Hyphomonas beringensis sp. nov. and Hyphomonas chukchiensis sp. nov., isolated from surface seawater of the Bering Sea and Chukchi Sea.</title>
        <authorList>
            <person name="Li C."/>
            <person name="Lai Q."/>
            <person name="Li G."/>
            <person name="Dong C."/>
            <person name="Wang J."/>
            <person name="Liao Y."/>
            <person name="Shao Z."/>
        </authorList>
    </citation>
    <scope>NUCLEOTIDE SEQUENCE [LARGE SCALE GENOMIC DNA]</scope>
    <source>
        <strain evidence="4 5">PS728</strain>
    </source>
</reference>